<evidence type="ECO:0000256" key="3">
    <source>
        <dbReference type="ARBA" id="ARBA00022553"/>
    </source>
</evidence>
<dbReference type="SUPFAM" id="SSF56112">
    <property type="entry name" value="Protein kinase-like (PK-like)"/>
    <property type="match status" value="1"/>
</dbReference>
<evidence type="ECO:0000256" key="9">
    <source>
        <dbReference type="PROSITE-ProRule" id="PRU00169"/>
    </source>
</evidence>
<dbReference type="SUPFAM" id="SSF57184">
    <property type="entry name" value="Growth factor receptor domain"/>
    <property type="match status" value="1"/>
</dbReference>
<evidence type="ECO:0000313" key="15">
    <source>
        <dbReference type="EMBL" id="KAF9327709.1"/>
    </source>
</evidence>
<dbReference type="Pfam" id="PF00072">
    <property type="entry name" value="Response_reg"/>
    <property type="match status" value="1"/>
</dbReference>
<dbReference type="InterPro" id="IPR011009">
    <property type="entry name" value="Kinase-like_dom_sf"/>
</dbReference>
<dbReference type="EMBL" id="JAAAUY010000637">
    <property type="protein sequence ID" value="KAF9327709.1"/>
    <property type="molecule type" value="Genomic_DNA"/>
</dbReference>
<feature type="region of interest" description="Disordered" evidence="10">
    <location>
        <begin position="784"/>
        <end position="815"/>
    </location>
</feature>
<accession>A0A9P5SIV4</accession>
<dbReference type="FunFam" id="1.10.287.130:FF:000002">
    <property type="entry name" value="Two-component osmosensing histidine kinase"/>
    <property type="match status" value="1"/>
</dbReference>
<name>A0A9P5SIV4_9FUNG</name>
<feature type="modified residue" description="4-aspartylphosphate" evidence="9">
    <location>
        <position position="1871"/>
    </location>
</feature>
<evidence type="ECO:0000256" key="7">
    <source>
        <dbReference type="ARBA" id="ARBA00022840"/>
    </source>
</evidence>
<dbReference type="Gene3D" id="3.40.50.2300">
    <property type="match status" value="7"/>
</dbReference>
<dbReference type="SMART" id="SM01411">
    <property type="entry name" value="Ephrin_rec_like"/>
    <property type="match status" value="1"/>
</dbReference>
<dbReference type="SUPFAM" id="SSF47384">
    <property type="entry name" value="Homodimeric domain of signal transducing histidine kinase"/>
    <property type="match status" value="1"/>
</dbReference>
<dbReference type="GO" id="GO:0005524">
    <property type="term" value="F:ATP binding"/>
    <property type="evidence" value="ECO:0007669"/>
    <property type="project" value="UniProtKB-KW"/>
</dbReference>
<feature type="compositionally biased region" description="Low complexity" evidence="10">
    <location>
        <begin position="1720"/>
        <end position="1732"/>
    </location>
</feature>
<dbReference type="InterPro" id="IPR036890">
    <property type="entry name" value="HATPase_C_sf"/>
</dbReference>
<keyword evidence="5" id="KW-0547">Nucleotide-binding</keyword>
<dbReference type="Pfam" id="PF07699">
    <property type="entry name" value="Ephrin_rec_like"/>
    <property type="match status" value="1"/>
</dbReference>
<evidence type="ECO:0000256" key="1">
    <source>
        <dbReference type="ARBA" id="ARBA00000085"/>
    </source>
</evidence>
<evidence type="ECO:0000259" key="14">
    <source>
        <dbReference type="PROSITE" id="PS50110"/>
    </source>
</evidence>
<feature type="transmembrane region" description="Helical" evidence="11">
    <location>
        <begin position="246"/>
        <end position="267"/>
    </location>
</feature>
<evidence type="ECO:0000313" key="16">
    <source>
        <dbReference type="Proteomes" id="UP000696485"/>
    </source>
</evidence>
<evidence type="ECO:0000256" key="2">
    <source>
        <dbReference type="ARBA" id="ARBA00012438"/>
    </source>
</evidence>
<dbReference type="SUPFAM" id="SSF52172">
    <property type="entry name" value="CheY-like"/>
    <property type="match status" value="2"/>
</dbReference>
<dbReference type="CDD" id="cd00082">
    <property type="entry name" value="HisKA"/>
    <property type="match status" value="1"/>
</dbReference>
<evidence type="ECO:0000256" key="10">
    <source>
        <dbReference type="SAM" id="MobiDB-lite"/>
    </source>
</evidence>
<keyword evidence="11" id="KW-1133">Transmembrane helix</keyword>
<dbReference type="InterPro" id="IPR011006">
    <property type="entry name" value="CheY-like_superfamily"/>
</dbReference>
<sequence length="2171" mass="240124">MPTLDPHLSVSNVTDVPSIWRDCKHTQRRFRVSLITHASTLLTGGIDLDARSFLSKSFAITDEMSGVDYDAQRMSFAIYNAINNPVDALIVSIPDYDILREPIKLAKASGIPVIAVYTGLQAAKDMGILADFVCIMGTTKFPALVNRCSGVLKAFQEADRGVSSNISEHIIHLEKQRNGTQSTTPGSIATTIREMKGVTGIVYLTAPTFEELGKPLNSLLNGTRDFKFASFDFNKAMMQPLELGTLHYSISSLMYLQTLLPMLLLYIQLSVGERVNQDHISTGPKLVTPRNAKDLLAQENWTVDNFMTYAYKKKFSVITDSSTTNEHWNALATGARDAAAFLNWTMTEYRYENPIRPNDVSISIDMALRDPDTQGLIMSNIHVNQMQYALDKTIRDIDTRTRATNMTQQVVCDSIESDMLFECDALPPWNHTTSKLLPIPIVGIGSTYNWTDTPNLSWVGENGYEAGKEYADVILGSEYVKPICIVETGDPEQQMYMCHGLYDRFRSIIGVESLPAFDTFCVRLTPGEFTVSARTMSDIRSVYAYDSIHTTSPTLFENIKYLITNRPGVVHESALLTTTGRSSASLTDYVNGKVQKVWSQQSYLNGFMSVFQLALSTEIQDKAWKSIATGPSQVNYVCDKGQRFSTDLDPTGLFCRVPKSGHHVSQSYCEPCPVQTYSDKYNSLQCTNCPEGTFANHTGSTECLSCDEFGKSAPSCQDYFLKKQKDSDKTLAIFLPIGLVLLTLLIGSAITYAHRTRSRQRRLYDDSWQLDYKRLMGEYHDSDSGVGTYEHSHGSEVTMEEGKRQHKSTYSSGLRPSGMFTRSHSTFAAGAPGIQAMDDTGKAIGVYRNLPVFVRRIGGYKVNLTRKLRVEIMDVMQLRHPKLVELVGVCLQPPDICIVYEHCSKGTLNEVLANPDLNFNWLFKLSFMSDISRGMEFLHNSKINHHGDLRSTNCLITSRWEVKIGGYGLTELLETQYSGYGRHSQTFNSTTPLNLTLMPPGQRGSLRWVAPENLIRKGNEFHKKSSKSGDVYSAGIVFNEIMTRKMPYVRQLDAMDPIEGPSTLLDMIKEQHLRPDFLLDDASDESIGTVNNLIRICLQPDPYLRPSFTSILQRLRLISPDGDMIGGMAALLERYANDMEELVRTRTMHLQTRTAELEEERLRTDALLVDLKLAKNHAEAAATAKSNFLANMSHEIRTPMNAVIGMSRILLESDLSPDLMDCAETIESSGNQLMAVIDDILDFSKIESGKLKLSPESLDLPWLLESVCNLVAMQAGIKGLGLTFVVHPETPIKVLGDLVRIRQILLNLLSNAIKFTNKGNIVVKLEPKPKTVPRIYVDDNGDMDASQETSHLMLHAGHGSSDSSLDLTATSRLTKTTSHGSSTMVGSWGTNNKHDKDHSITSTYTASTATQSDENENVDLLWSVADTGVGIPAAKMDRLFKTFSQADDSVTRNFGGTGLGLAISKKLVELMDGEMWAESEESVGSTFYFTTLLSSPKSSPTVAQQLNLAFFSDKTLLIIDDRRVTRTSWQYQSSTWGFQKTLVMSIQKAIDYMKQNPNAVDVIMIDVDRPQAKVNPGLVLLEQLRAIPYDESDPEAPHRQTKPVPCVLVSYHRRNHPDVNSLSPMTKPTVGSLPISPTPPMTPKGTPPNSNGSSKFKSSSSGITPASKSSDSKKICSASHDSPTPDDHTSCYHTSTGCTPNTMNSGMLVVKSWGSRGERSPSFSSKCPSPSFNGPAGHPSGADADPSVGHLIKPVKQSKLLPMFHGLMTGSWPLASLVVPDHDNREDERKRQLQALDCLLVDDNPVNQKVIARILGRMGIVPELANNGQEAVDKVRARAEAARAHDASGGDDGSGTDRSKKNKQYDIIFMDIWMPIMSGLEATTEIRANVLDVTETDPFIIAMTACVMVGDREKCLASGMNEYISKPVRKEELCAILDRWLDERARKERERTLQSQRKLIQKKREMLKKRSMAILTGVRVGGGPADPGLESTGLGDHSHWHGDDEDDDDDDDDDEDDEDCDADADEVMVEGLADDTGLGIDRRSIETVKADRIKKKKCNRKKSRRNSLENCLFSDNEEVLGCCEGGGGGLKLVSVGARLDRVTSHATVDTVDTMETMETINTTSDSFHTARTHPTHSSDVSSSRNSVKSVLFSDSSSIGTIRGPRPNSRSS</sequence>
<dbReference type="InterPro" id="IPR001245">
    <property type="entry name" value="Ser-Thr/Tyr_kinase_cat_dom"/>
</dbReference>
<dbReference type="PANTHER" id="PTHR45339:SF1">
    <property type="entry name" value="HYBRID SIGNAL TRANSDUCTION HISTIDINE KINASE J"/>
    <property type="match status" value="1"/>
</dbReference>
<dbReference type="SMART" id="SM00387">
    <property type="entry name" value="HATPase_c"/>
    <property type="match status" value="1"/>
</dbReference>
<dbReference type="InterPro" id="IPR011641">
    <property type="entry name" value="Tyr-kin_ephrin_A/B_rcpt-like"/>
</dbReference>
<keyword evidence="6" id="KW-0418">Kinase</keyword>
<feature type="region of interest" description="Disordered" evidence="10">
    <location>
        <begin position="1375"/>
        <end position="1399"/>
    </location>
</feature>
<dbReference type="InterPro" id="IPR028082">
    <property type="entry name" value="Peripla_BP_I"/>
</dbReference>
<feature type="transmembrane region" description="Helical" evidence="11">
    <location>
        <begin position="731"/>
        <end position="753"/>
    </location>
</feature>
<feature type="region of interest" description="Disordered" evidence="10">
    <location>
        <begin position="2123"/>
        <end position="2145"/>
    </location>
</feature>
<dbReference type="InterPro" id="IPR003661">
    <property type="entry name" value="HisK_dim/P_dom"/>
</dbReference>
<evidence type="ECO:0000259" key="13">
    <source>
        <dbReference type="PROSITE" id="PS50109"/>
    </source>
</evidence>
<dbReference type="PROSITE" id="PS50011">
    <property type="entry name" value="PROTEIN_KINASE_DOM"/>
    <property type="match status" value="1"/>
</dbReference>
<evidence type="ECO:0000256" key="5">
    <source>
        <dbReference type="ARBA" id="ARBA00022741"/>
    </source>
</evidence>
<feature type="compositionally biased region" description="Polar residues" evidence="10">
    <location>
        <begin position="1375"/>
        <end position="1391"/>
    </location>
</feature>
<dbReference type="EC" id="2.7.13.3" evidence="2"/>
<dbReference type="PROSITE" id="PS50109">
    <property type="entry name" value="HIS_KIN"/>
    <property type="match status" value="1"/>
</dbReference>
<dbReference type="InterPro" id="IPR004358">
    <property type="entry name" value="Sig_transdc_His_kin-like_C"/>
</dbReference>
<evidence type="ECO:0000259" key="12">
    <source>
        <dbReference type="PROSITE" id="PS50011"/>
    </source>
</evidence>
<dbReference type="InterPro" id="IPR009030">
    <property type="entry name" value="Growth_fac_rcpt_cys_sf"/>
</dbReference>
<dbReference type="Gene3D" id="1.10.510.10">
    <property type="entry name" value="Transferase(Phosphotransferase) domain 1"/>
    <property type="match status" value="1"/>
</dbReference>
<keyword evidence="8" id="KW-0902">Two-component regulatory system</keyword>
<dbReference type="Pfam" id="PF02518">
    <property type="entry name" value="HATPase_c"/>
    <property type="match status" value="1"/>
</dbReference>
<dbReference type="Gene3D" id="1.10.287.130">
    <property type="match status" value="1"/>
</dbReference>
<dbReference type="SUPFAM" id="SSF55874">
    <property type="entry name" value="ATPase domain of HSP90 chaperone/DNA topoisomerase II/histidine kinase"/>
    <property type="match status" value="2"/>
</dbReference>
<dbReference type="InterPro" id="IPR000719">
    <property type="entry name" value="Prot_kinase_dom"/>
</dbReference>
<dbReference type="Proteomes" id="UP000696485">
    <property type="component" value="Unassembled WGS sequence"/>
</dbReference>
<reference evidence="15" key="1">
    <citation type="journal article" date="2020" name="Fungal Divers.">
        <title>Resolving the Mortierellaceae phylogeny through synthesis of multi-gene phylogenetics and phylogenomics.</title>
        <authorList>
            <person name="Vandepol N."/>
            <person name="Liber J."/>
            <person name="Desiro A."/>
            <person name="Na H."/>
            <person name="Kennedy M."/>
            <person name="Barry K."/>
            <person name="Grigoriev I.V."/>
            <person name="Miller A.N."/>
            <person name="O'Donnell K."/>
            <person name="Stajich J.E."/>
            <person name="Bonito G."/>
        </authorList>
    </citation>
    <scope>NUCLEOTIDE SEQUENCE</scope>
    <source>
        <strain evidence="15">NVP1</strain>
    </source>
</reference>
<feature type="compositionally biased region" description="Basic and acidic residues" evidence="10">
    <location>
        <begin position="1837"/>
        <end position="1848"/>
    </location>
</feature>
<feature type="region of interest" description="Disordered" evidence="10">
    <location>
        <begin position="1713"/>
        <end position="1742"/>
    </location>
</feature>
<feature type="region of interest" description="Disordered" evidence="10">
    <location>
        <begin position="1837"/>
        <end position="1859"/>
    </location>
</feature>
<dbReference type="CDD" id="cd17546">
    <property type="entry name" value="REC_hyHK_CKI1_RcsC-like"/>
    <property type="match status" value="1"/>
</dbReference>
<feature type="compositionally biased region" description="Acidic residues" evidence="10">
    <location>
        <begin position="2003"/>
        <end position="2023"/>
    </location>
</feature>
<feature type="compositionally biased region" description="Low complexity" evidence="10">
    <location>
        <begin position="1647"/>
        <end position="1662"/>
    </location>
</feature>
<feature type="compositionally biased region" description="Pro residues" evidence="10">
    <location>
        <begin position="1636"/>
        <end position="1646"/>
    </location>
</feature>
<keyword evidence="16" id="KW-1185">Reference proteome</keyword>
<dbReference type="Gene3D" id="2.10.50.10">
    <property type="entry name" value="Tumor Necrosis Factor Receptor, subunit A, domain 2"/>
    <property type="match status" value="1"/>
</dbReference>
<dbReference type="SMART" id="SM00448">
    <property type="entry name" value="REC"/>
    <property type="match status" value="1"/>
</dbReference>
<dbReference type="InterPro" id="IPR005467">
    <property type="entry name" value="His_kinase_dom"/>
</dbReference>
<dbReference type="SUPFAM" id="SSF53822">
    <property type="entry name" value="Periplasmic binding protein-like I"/>
    <property type="match status" value="1"/>
</dbReference>
<dbReference type="InterPro" id="IPR036097">
    <property type="entry name" value="HisK_dim/P_sf"/>
</dbReference>
<evidence type="ECO:0000256" key="11">
    <source>
        <dbReference type="SAM" id="Phobius"/>
    </source>
</evidence>
<gene>
    <name evidence="15" type="ORF">BG006_009026</name>
</gene>
<evidence type="ECO:0000256" key="6">
    <source>
        <dbReference type="ARBA" id="ARBA00022777"/>
    </source>
</evidence>
<feature type="domain" description="Histidine kinase" evidence="13">
    <location>
        <begin position="1191"/>
        <end position="1495"/>
    </location>
</feature>
<dbReference type="GO" id="GO:0000155">
    <property type="term" value="F:phosphorelay sensor kinase activity"/>
    <property type="evidence" value="ECO:0007669"/>
    <property type="project" value="InterPro"/>
</dbReference>
<comment type="catalytic activity">
    <reaction evidence="1">
        <text>ATP + protein L-histidine = ADP + protein N-phospho-L-histidine.</text>
        <dbReference type="EC" id="2.7.13.3"/>
    </reaction>
</comment>
<keyword evidence="4" id="KW-0808">Transferase</keyword>
<dbReference type="SMART" id="SM00388">
    <property type="entry name" value="HisKA"/>
    <property type="match status" value="1"/>
</dbReference>
<dbReference type="Gene3D" id="3.30.565.10">
    <property type="entry name" value="Histidine kinase-like ATPase, C-terminal domain"/>
    <property type="match status" value="1"/>
</dbReference>
<keyword evidence="11" id="KW-0812">Transmembrane</keyword>
<dbReference type="InterPro" id="IPR001789">
    <property type="entry name" value="Sig_transdc_resp-reg_receiver"/>
</dbReference>
<dbReference type="PROSITE" id="PS50110">
    <property type="entry name" value="RESPONSE_REGULATORY"/>
    <property type="match status" value="1"/>
</dbReference>
<keyword evidence="7" id="KW-0067">ATP-binding</keyword>
<evidence type="ECO:0000256" key="4">
    <source>
        <dbReference type="ARBA" id="ARBA00022679"/>
    </source>
</evidence>
<dbReference type="CDD" id="cd16922">
    <property type="entry name" value="HATPase_EvgS-ArcB-TorS-like"/>
    <property type="match status" value="1"/>
</dbReference>
<keyword evidence="3 9" id="KW-0597">Phosphoprotein</keyword>
<organism evidence="15 16">
    <name type="scientific">Podila minutissima</name>
    <dbReference type="NCBI Taxonomy" id="64525"/>
    <lineage>
        <taxon>Eukaryota</taxon>
        <taxon>Fungi</taxon>
        <taxon>Fungi incertae sedis</taxon>
        <taxon>Mucoromycota</taxon>
        <taxon>Mortierellomycotina</taxon>
        <taxon>Mortierellomycetes</taxon>
        <taxon>Mortierellales</taxon>
        <taxon>Mortierellaceae</taxon>
        <taxon>Podila</taxon>
    </lineage>
</organism>
<proteinExistence type="predicted"/>
<feature type="domain" description="Response regulatory" evidence="14">
    <location>
        <begin position="1797"/>
        <end position="1941"/>
    </location>
</feature>
<dbReference type="InterPro" id="IPR003594">
    <property type="entry name" value="HATPase_dom"/>
</dbReference>
<protein>
    <recommendedName>
        <fullName evidence="2">histidine kinase</fullName>
        <ecNumber evidence="2">2.7.13.3</ecNumber>
    </recommendedName>
</protein>
<dbReference type="Pfam" id="PF00512">
    <property type="entry name" value="HisKA"/>
    <property type="match status" value="1"/>
</dbReference>
<feature type="region of interest" description="Disordered" evidence="10">
    <location>
        <begin position="1977"/>
        <end position="2023"/>
    </location>
</feature>
<feature type="domain" description="Protein kinase" evidence="12">
    <location>
        <begin position="821"/>
        <end position="1117"/>
    </location>
</feature>
<comment type="caution">
    <text evidence="15">The sequence shown here is derived from an EMBL/GenBank/DDBJ whole genome shotgun (WGS) entry which is preliminary data.</text>
</comment>
<dbReference type="PANTHER" id="PTHR45339">
    <property type="entry name" value="HYBRID SIGNAL TRANSDUCTION HISTIDINE KINASE J"/>
    <property type="match status" value="1"/>
</dbReference>
<keyword evidence="11" id="KW-0472">Membrane</keyword>
<dbReference type="PRINTS" id="PR00344">
    <property type="entry name" value="BCTRLSENSOR"/>
</dbReference>
<feature type="region of interest" description="Disordered" evidence="10">
    <location>
        <begin position="1617"/>
        <end position="1689"/>
    </location>
</feature>
<dbReference type="Pfam" id="PF07714">
    <property type="entry name" value="PK_Tyr_Ser-Thr"/>
    <property type="match status" value="1"/>
</dbReference>
<evidence type="ECO:0000256" key="8">
    <source>
        <dbReference type="ARBA" id="ARBA00023012"/>
    </source>
</evidence>